<dbReference type="GO" id="GO:0008270">
    <property type="term" value="F:zinc ion binding"/>
    <property type="evidence" value="ECO:0007669"/>
    <property type="project" value="UniProtKB-KW"/>
</dbReference>
<keyword evidence="8" id="KW-0460">Magnesium</keyword>
<evidence type="ECO:0000256" key="1">
    <source>
        <dbReference type="ARBA" id="ARBA00000213"/>
    </source>
</evidence>
<evidence type="ECO:0000256" key="3">
    <source>
        <dbReference type="ARBA" id="ARBA00012891"/>
    </source>
</evidence>
<dbReference type="InterPro" id="IPR013498">
    <property type="entry name" value="Topo_IA_Znf"/>
</dbReference>
<evidence type="ECO:0000259" key="17">
    <source>
        <dbReference type="PROSITE" id="PS50880"/>
    </source>
</evidence>
<comment type="catalytic activity">
    <reaction evidence="1">
        <text>ATP-independent breakage of single-stranded DNA, followed by passage and rejoining.</text>
        <dbReference type="EC" id="5.6.2.1"/>
    </reaction>
</comment>
<dbReference type="InterPro" id="IPR000380">
    <property type="entry name" value="Topo_IA"/>
</dbReference>
<dbReference type="PROSITE" id="PS52039">
    <property type="entry name" value="TOPO_IA_2"/>
    <property type="match status" value="1"/>
</dbReference>
<dbReference type="InterPro" id="IPR003601">
    <property type="entry name" value="Topo_IA_2"/>
</dbReference>
<evidence type="ECO:0000256" key="7">
    <source>
        <dbReference type="ARBA" id="ARBA00022833"/>
    </source>
</evidence>
<dbReference type="SMART" id="SM00437">
    <property type="entry name" value="TOP1Ac"/>
    <property type="match status" value="1"/>
</dbReference>
<evidence type="ECO:0000256" key="9">
    <source>
        <dbReference type="ARBA" id="ARBA00023029"/>
    </source>
</evidence>
<gene>
    <name evidence="20" type="ORF">A5888_001448</name>
    <name evidence="19" type="ORF">A5888_003404</name>
</gene>
<dbReference type="InterPro" id="IPR023406">
    <property type="entry name" value="Topo_IA_AS"/>
</dbReference>
<evidence type="ECO:0000256" key="11">
    <source>
        <dbReference type="ARBA" id="ARBA00023235"/>
    </source>
</evidence>
<reference evidence="20" key="3">
    <citation type="submission" date="2024-03" db="EMBL/GenBank/DDBJ databases">
        <title>The Genome Sequence of Enterococcus sp. DIV0242b.</title>
        <authorList>
            <consortium name="The Broad Institute Genomics Platform"/>
            <consortium name="The Broad Institute Microbial Omics Core"/>
            <consortium name="The Broad Institute Genomic Center for Infectious Diseases"/>
            <person name="Earl A."/>
            <person name="Manson A."/>
            <person name="Gilmore M."/>
            <person name="Schwartman J."/>
            <person name="Shea T."/>
            <person name="Abouelleil A."/>
            <person name="Cao P."/>
            <person name="Chapman S."/>
            <person name="Cusick C."/>
            <person name="Young S."/>
            <person name="Neafsey D."/>
            <person name="Nusbaum C."/>
            <person name="Birren B."/>
        </authorList>
    </citation>
    <scope>NUCLEOTIDE SEQUENCE</scope>
    <source>
        <strain evidence="20">9E7_DIV0242</strain>
    </source>
</reference>
<dbReference type="NCBIfam" id="NF005829">
    <property type="entry name" value="PRK07726.1"/>
    <property type="match status" value="1"/>
</dbReference>
<dbReference type="InterPro" id="IPR005738">
    <property type="entry name" value="TopoIII"/>
</dbReference>
<dbReference type="RefSeq" id="WP_086350402.1">
    <property type="nucleotide sequence ID" value="NZ_CP147247.1"/>
</dbReference>
<dbReference type="AlphaFoldDB" id="A0A242K3N9"/>
<dbReference type="GO" id="GO:0006310">
    <property type="term" value="P:DNA recombination"/>
    <property type="evidence" value="ECO:0007669"/>
    <property type="project" value="TreeGrafter"/>
</dbReference>
<dbReference type="SUPFAM" id="SSF56712">
    <property type="entry name" value="Prokaryotic type I DNA topoisomerase"/>
    <property type="match status" value="1"/>
</dbReference>
<dbReference type="InterPro" id="IPR003602">
    <property type="entry name" value="Topo_IA_DNA-bd_dom"/>
</dbReference>
<dbReference type="SMART" id="SM00493">
    <property type="entry name" value="TOPRIM"/>
    <property type="match status" value="1"/>
</dbReference>
<dbReference type="Gene3D" id="1.10.290.10">
    <property type="entry name" value="Topoisomerase I, domain 4"/>
    <property type="match status" value="1"/>
</dbReference>
<keyword evidence="9" id="KW-0799">Topoisomerase</keyword>
<dbReference type="PROSITE" id="PS50880">
    <property type="entry name" value="TOPRIM"/>
    <property type="match status" value="1"/>
</dbReference>
<dbReference type="InterPro" id="IPR023405">
    <property type="entry name" value="Topo_IA_core_domain"/>
</dbReference>
<keyword evidence="10" id="KW-0238">DNA-binding</keyword>
<keyword evidence="6" id="KW-0863">Zinc-finger</keyword>
<dbReference type="InterPro" id="IPR006171">
    <property type="entry name" value="TOPRIM_dom"/>
</dbReference>
<dbReference type="InterPro" id="IPR013824">
    <property type="entry name" value="Topo_IA_cen_sub1"/>
</dbReference>
<dbReference type="Pfam" id="PF01131">
    <property type="entry name" value="Topoisom_bac"/>
    <property type="match status" value="1"/>
</dbReference>
<evidence type="ECO:0000256" key="16">
    <source>
        <dbReference type="SAM" id="MobiDB-lite"/>
    </source>
</evidence>
<dbReference type="Pfam" id="PF01396">
    <property type="entry name" value="Zn_ribbon_Top1"/>
    <property type="match status" value="2"/>
</dbReference>
<dbReference type="NCBIfam" id="TIGR01056">
    <property type="entry name" value="topB"/>
    <property type="match status" value="1"/>
</dbReference>
<evidence type="ECO:0000256" key="15">
    <source>
        <dbReference type="ARBA" id="ARBA00032877"/>
    </source>
</evidence>
<dbReference type="Gene3D" id="1.10.460.10">
    <property type="entry name" value="Topoisomerase I, domain 2"/>
    <property type="match status" value="1"/>
</dbReference>
<dbReference type="CDD" id="cd03362">
    <property type="entry name" value="TOPRIM_TopoIA_TopoIII"/>
    <property type="match status" value="1"/>
</dbReference>
<dbReference type="EC" id="5.6.2.1" evidence="3"/>
<evidence type="ECO:0000256" key="14">
    <source>
        <dbReference type="ARBA" id="ARBA00032235"/>
    </source>
</evidence>
<dbReference type="CDD" id="cd00186">
    <property type="entry name" value="TOP1Ac"/>
    <property type="match status" value="1"/>
</dbReference>
<evidence type="ECO:0000313" key="19">
    <source>
        <dbReference type="EMBL" id="OTP12825.1"/>
    </source>
</evidence>
<dbReference type="Proteomes" id="UP000195141">
    <property type="component" value="Chromosome"/>
</dbReference>
<dbReference type="SMART" id="SM00436">
    <property type="entry name" value="TOP1Bc"/>
    <property type="match status" value="1"/>
</dbReference>
<evidence type="ECO:0000256" key="4">
    <source>
        <dbReference type="ARBA" id="ARBA00022723"/>
    </source>
</evidence>
<dbReference type="InterPro" id="IPR034144">
    <property type="entry name" value="TOPRIM_TopoIII"/>
</dbReference>
<dbReference type="PRINTS" id="PR00417">
    <property type="entry name" value="PRTPISMRASEI"/>
</dbReference>
<evidence type="ECO:0000256" key="13">
    <source>
        <dbReference type="ARBA" id="ARBA00031985"/>
    </source>
</evidence>
<reference evidence="19" key="1">
    <citation type="submission" date="2017-05" db="EMBL/GenBank/DDBJ databases">
        <title>The Genome Sequence of Enterococcus sp. 9E7_DIV0242.</title>
        <authorList>
            <consortium name="The Broad Institute Genomics Platform"/>
            <consortium name="The Broad Institute Genomic Center for Infectious Diseases"/>
            <person name="Earl A."/>
            <person name="Manson A."/>
            <person name="Schwartman J."/>
            <person name="Gilmore M."/>
            <person name="Abouelleil A."/>
            <person name="Cao P."/>
            <person name="Chapman S."/>
            <person name="Cusick C."/>
            <person name="Shea T."/>
            <person name="Young S."/>
            <person name="Neafsey D."/>
            <person name="Nusbaum C."/>
            <person name="Birren B."/>
        </authorList>
    </citation>
    <scope>NUCLEOTIDE SEQUENCE [LARGE SCALE GENOMIC DNA]</scope>
    <source>
        <strain evidence="19">9E7_DIV0242</strain>
    </source>
</reference>
<dbReference type="InterPro" id="IPR013497">
    <property type="entry name" value="Topo_IA_cen"/>
</dbReference>
<feature type="domain" description="Toprim" evidence="17">
    <location>
        <begin position="4"/>
        <end position="137"/>
    </location>
</feature>
<dbReference type="OrthoDB" id="9803554at2"/>
<dbReference type="InterPro" id="IPR013825">
    <property type="entry name" value="Topo_IA_cen_sub2"/>
</dbReference>
<dbReference type="EMBL" id="NGMM01000006">
    <property type="protein sequence ID" value="OTP12825.1"/>
    <property type="molecule type" value="Genomic_DNA"/>
</dbReference>
<evidence type="ECO:0000313" key="20">
    <source>
        <dbReference type="EMBL" id="WYJ89725.1"/>
    </source>
</evidence>
<dbReference type="PANTHER" id="PTHR11390">
    <property type="entry name" value="PROKARYOTIC DNA TOPOISOMERASE"/>
    <property type="match status" value="1"/>
</dbReference>
<accession>A0A242K3N9</accession>
<name>A0A242K3N9_9ENTE</name>
<evidence type="ECO:0000256" key="8">
    <source>
        <dbReference type="ARBA" id="ARBA00022842"/>
    </source>
</evidence>
<keyword evidence="5" id="KW-0677">Repeat</keyword>
<dbReference type="InterPro" id="IPR013826">
    <property type="entry name" value="Topo_IA_cen_sub3"/>
</dbReference>
<evidence type="ECO:0000259" key="18">
    <source>
        <dbReference type="PROSITE" id="PS52039"/>
    </source>
</evidence>
<dbReference type="EMBL" id="CP147247">
    <property type="protein sequence ID" value="WYJ89725.1"/>
    <property type="molecule type" value="Genomic_DNA"/>
</dbReference>
<keyword evidence="21" id="KW-1185">Reference proteome</keyword>
<dbReference type="PROSITE" id="PS00396">
    <property type="entry name" value="TOPO_IA_1"/>
    <property type="match status" value="1"/>
</dbReference>
<organism evidence="19">
    <name type="scientific">Candidatus Enterococcus clewellii</name>
    <dbReference type="NCBI Taxonomy" id="1834193"/>
    <lineage>
        <taxon>Bacteria</taxon>
        <taxon>Bacillati</taxon>
        <taxon>Bacillota</taxon>
        <taxon>Bacilli</taxon>
        <taxon>Lactobacillales</taxon>
        <taxon>Enterococcaceae</taxon>
        <taxon>Enterococcus</taxon>
    </lineage>
</organism>
<feature type="domain" description="Topo IA-type catalytic" evidence="18">
    <location>
        <begin position="154"/>
        <end position="560"/>
    </location>
</feature>
<dbReference type="PANTHER" id="PTHR11390:SF21">
    <property type="entry name" value="DNA TOPOISOMERASE 3-ALPHA"/>
    <property type="match status" value="1"/>
</dbReference>
<keyword evidence="4" id="KW-0479">Metal-binding</keyword>
<evidence type="ECO:0000256" key="10">
    <source>
        <dbReference type="ARBA" id="ARBA00023125"/>
    </source>
</evidence>
<dbReference type="Gene3D" id="3.40.50.140">
    <property type="match status" value="1"/>
</dbReference>
<keyword evidence="11 19" id="KW-0413">Isomerase</keyword>
<evidence type="ECO:0000256" key="5">
    <source>
        <dbReference type="ARBA" id="ARBA00022737"/>
    </source>
</evidence>
<feature type="region of interest" description="Disordered" evidence="16">
    <location>
        <begin position="651"/>
        <end position="681"/>
    </location>
</feature>
<dbReference type="GO" id="GO:0003677">
    <property type="term" value="F:DNA binding"/>
    <property type="evidence" value="ECO:0007669"/>
    <property type="project" value="UniProtKB-KW"/>
</dbReference>
<protein>
    <recommendedName>
        <fullName evidence="3">DNA topoisomerase</fullName>
        <ecNumber evidence="3">5.6.2.1</ecNumber>
    </recommendedName>
    <alternativeName>
        <fullName evidence="15">Omega-protein</fullName>
    </alternativeName>
    <alternativeName>
        <fullName evidence="14">Relaxing enzyme</fullName>
    </alternativeName>
    <alternativeName>
        <fullName evidence="12">Swivelase</fullName>
    </alternativeName>
    <alternativeName>
        <fullName evidence="13">Untwisting enzyme</fullName>
    </alternativeName>
</protein>
<dbReference type="Pfam" id="PF01751">
    <property type="entry name" value="Toprim"/>
    <property type="match status" value="1"/>
</dbReference>
<evidence type="ECO:0000256" key="12">
    <source>
        <dbReference type="ARBA" id="ARBA00030003"/>
    </source>
</evidence>
<dbReference type="GO" id="GO:0006281">
    <property type="term" value="P:DNA repair"/>
    <property type="evidence" value="ECO:0007669"/>
    <property type="project" value="TreeGrafter"/>
</dbReference>
<comment type="similarity">
    <text evidence="2">Belongs to the type IA topoisomerase family.</text>
</comment>
<proteinExistence type="inferred from homology"/>
<sequence>MSKKQLIIAEKPSVAKDLSRVLKANNKNKSYYEGPTAIVTWALGHLLGLKMPEDINKEWQSWQMETLPMLPKQLGIKPLPKTGHQLKAIKQLANRKDIGEVVIATDAGREGELVARWILEYIRFDKPVKRLWISSQTDKAINDGFKKLRPAKEYDNLYYSALARAKADWLVGLNVTRALTVKYQDNLSAGRVQTPTLALVRDQEKKIEAFRPQTYFTVDLLHEKEKGRLQQKNQFAFKERNEVESFVKELSKQKGKVSDIQDKIKTEQAPLPYDLTEVQRDANQRYQFSAKKTLSLVQSLYEFHKIVTYPRTDSKYLTTDMKATMKERLQAISTSFPEAKAYLKNGGKVVQDKVFNDSKVSDHHALIPTEQAPRFEKLSNDEQKIYLMIVNRFLGLFAKPHRANQRKITVQFGKEQFIFRQNKVEEAGWKQEKEDAIVRADWKVGMVVPANFTINKELTAPPKALSEGSLLGAMEKHSLGTPATRAEIIEKLIKSELMERTPQGLQVSPKGKQLLQLVNPSLVTPELTENWEKALEDIAKGRKNSTAFLKEIEADTKRLVSEIKKSESKYQDFSITQKKCPDCGENLREKNTRDGKIYVCSSQECSYRRRKDPKTTNHRCPQCHKKMVIIEGKNGAYFKCNNCSISEKIEDKKQRSKKITKHEERRLMKKYSQKDEPEESPLAAALRVAMGETNE</sequence>
<dbReference type="Gene3D" id="2.70.20.10">
    <property type="entry name" value="Topoisomerase I, domain 3"/>
    <property type="match status" value="1"/>
</dbReference>
<evidence type="ECO:0000256" key="6">
    <source>
        <dbReference type="ARBA" id="ARBA00022771"/>
    </source>
</evidence>
<dbReference type="GO" id="GO:0043597">
    <property type="term" value="C:cytoplasmic replication fork"/>
    <property type="evidence" value="ECO:0007669"/>
    <property type="project" value="TreeGrafter"/>
</dbReference>
<evidence type="ECO:0000256" key="2">
    <source>
        <dbReference type="ARBA" id="ARBA00009446"/>
    </source>
</evidence>
<reference evidence="20" key="2">
    <citation type="submission" date="2017-05" db="EMBL/GenBank/DDBJ databases">
        <authorList>
            <consortium name="The Broad Institute Genomics Platform"/>
            <consortium name="The Broad Institute Genomic Center for Infectious Diseases"/>
            <person name="Earl A."/>
            <person name="Manson A."/>
            <person name="Schwartman J."/>
            <person name="Gilmore M."/>
            <person name="Abouelleil A."/>
            <person name="Cao P."/>
            <person name="Chapman S."/>
            <person name="Cusick C."/>
            <person name="Shea T."/>
            <person name="Young S."/>
            <person name="Neafsey D."/>
            <person name="Nusbaum C."/>
            <person name="Birren B."/>
        </authorList>
    </citation>
    <scope>NUCLEOTIDE SEQUENCE</scope>
    <source>
        <strain evidence="20">9E7_DIV0242</strain>
    </source>
</reference>
<dbReference type="GO" id="GO:0003917">
    <property type="term" value="F:DNA topoisomerase type I (single strand cut, ATP-independent) activity"/>
    <property type="evidence" value="ECO:0007669"/>
    <property type="project" value="UniProtKB-EC"/>
</dbReference>
<keyword evidence="7" id="KW-0862">Zinc</keyword>
<dbReference type="GO" id="GO:0006265">
    <property type="term" value="P:DNA topological change"/>
    <property type="evidence" value="ECO:0007669"/>
    <property type="project" value="InterPro"/>
</dbReference>
<evidence type="ECO:0000313" key="21">
    <source>
        <dbReference type="Proteomes" id="UP000195141"/>
    </source>
</evidence>